<dbReference type="InterPro" id="IPR000792">
    <property type="entry name" value="Tscrpt_reg_LuxR_C"/>
</dbReference>
<dbReference type="GO" id="GO:0006355">
    <property type="term" value="P:regulation of DNA-templated transcription"/>
    <property type="evidence" value="ECO:0007669"/>
    <property type="project" value="InterPro"/>
</dbReference>
<dbReference type="Proteomes" id="UP000073601">
    <property type="component" value="Unassembled WGS sequence"/>
</dbReference>
<dbReference type="GO" id="GO:0003677">
    <property type="term" value="F:DNA binding"/>
    <property type="evidence" value="ECO:0007669"/>
    <property type="project" value="InterPro"/>
</dbReference>
<dbReference type="PANTHER" id="PTHR45763">
    <property type="entry name" value="HYDROLASE, ALPHA/BETA FOLD FAMILY PROTEIN, EXPRESSED-RELATED"/>
    <property type="match status" value="1"/>
</dbReference>
<dbReference type="CDD" id="cd06170">
    <property type="entry name" value="LuxR_C_like"/>
    <property type="match status" value="1"/>
</dbReference>
<dbReference type="PANTHER" id="PTHR45763:SF46">
    <property type="entry name" value="AB HYDROLASE-1 DOMAIN-CONTAINING PROTEIN"/>
    <property type="match status" value="1"/>
</dbReference>
<keyword evidence="2" id="KW-0378">Hydrolase</keyword>
<dbReference type="PRINTS" id="PR00111">
    <property type="entry name" value="ABHYDROLASE"/>
</dbReference>
<dbReference type="Pfam" id="PF00196">
    <property type="entry name" value="GerE"/>
    <property type="match status" value="1"/>
</dbReference>
<dbReference type="PRINTS" id="PR00038">
    <property type="entry name" value="HTHLUXR"/>
</dbReference>
<evidence type="ECO:0000313" key="2">
    <source>
        <dbReference type="EMBL" id="CZF83367.1"/>
    </source>
</evidence>
<dbReference type="InterPro" id="IPR000073">
    <property type="entry name" value="AB_hydrolase_1"/>
</dbReference>
<organism evidence="2 3">
    <name type="scientific">Grimontia marina</name>
    <dbReference type="NCBI Taxonomy" id="646534"/>
    <lineage>
        <taxon>Bacteria</taxon>
        <taxon>Pseudomonadati</taxon>
        <taxon>Pseudomonadota</taxon>
        <taxon>Gammaproteobacteria</taxon>
        <taxon>Vibrionales</taxon>
        <taxon>Vibrionaceae</taxon>
        <taxon>Grimontia</taxon>
    </lineage>
</organism>
<dbReference type="Pfam" id="PF00561">
    <property type="entry name" value="Abhydrolase_1"/>
    <property type="match status" value="1"/>
</dbReference>
<dbReference type="InterPro" id="IPR036388">
    <property type="entry name" value="WH-like_DNA-bd_sf"/>
</dbReference>
<evidence type="ECO:0000259" key="1">
    <source>
        <dbReference type="PROSITE" id="PS50043"/>
    </source>
</evidence>
<dbReference type="Gene3D" id="3.40.50.1820">
    <property type="entry name" value="alpha/beta hydrolase"/>
    <property type="match status" value="1"/>
</dbReference>
<dbReference type="PROSITE" id="PS50043">
    <property type="entry name" value="HTH_LUXR_2"/>
    <property type="match status" value="1"/>
</dbReference>
<evidence type="ECO:0000313" key="3">
    <source>
        <dbReference type="Proteomes" id="UP000073601"/>
    </source>
</evidence>
<dbReference type="EC" id="3.1.1.10" evidence="2"/>
<proteinExistence type="predicted"/>
<dbReference type="SUPFAM" id="SSF53474">
    <property type="entry name" value="alpha/beta-Hydrolases"/>
    <property type="match status" value="1"/>
</dbReference>
<dbReference type="OrthoDB" id="8874570at2"/>
<keyword evidence="3" id="KW-1185">Reference proteome</keyword>
<dbReference type="InterPro" id="IPR029058">
    <property type="entry name" value="AB_hydrolase_fold"/>
</dbReference>
<dbReference type="InterPro" id="IPR016032">
    <property type="entry name" value="Sig_transdc_resp-reg_C-effctor"/>
</dbReference>
<dbReference type="Gene3D" id="1.10.10.10">
    <property type="entry name" value="Winged helix-like DNA-binding domain superfamily/Winged helix DNA-binding domain"/>
    <property type="match status" value="1"/>
</dbReference>
<dbReference type="RefSeq" id="WP_062710422.1">
    <property type="nucleotide sequence ID" value="NZ_CAWRCI010000023.1"/>
</dbReference>
<name>A0A128F980_9GAMM</name>
<protein>
    <submittedName>
        <fullName evidence="2">Tropinesterase</fullName>
        <ecNumber evidence="2">3.1.1.10</ecNumber>
    </submittedName>
</protein>
<gene>
    <name evidence="2" type="ORF">GMA8713_02635</name>
</gene>
<dbReference type="SUPFAM" id="SSF46894">
    <property type="entry name" value="C-terminal effector domain of the bipartite response regulators"/>
    <property type="match status" value="1"/>
</dbReference>
<dbReference type="EMBL" id="FIZY01000023">
    <property type="protein sequence ID" value="CZF83367.1"/>
    <property type="molecule type" value="Genomic_DNA"/>
</dbReference>
<feature type="domain" description="HTH luxR-type" evidence="1">
    <location>
        <begin position="241"/>
        <end position="308"/>
    </location>
</feature>
<dbReference type="SMART" id="SM00421">
    <property type="entry name" value="HTH_LUXR"/>
    <property type="match status" value="1"/>
</dbReference>
<accession>A0A128F980</accession>
<dbReference type="GO" id="GO:0050357">
    <property type="term" value="F:tropinesterase activity"/>
    <property type="evidence" value="ECO:0007669"/>
    <property type="project" value="UniProtKB-EC"/>
</dbReference>
<reference evidence="3" key="1">
    <citation type="submission" date="2016-02" db="EMBL/GenBank/DDBJ databases">
        <authorList>
            <person name="Rodrigo-Torres Lidia"/>
            <person name="Arahal R.David."/>
        </authorList>
    </citation>
    <scope>NUCLEOTIDE SEQUENCE [LARGE SCALE GENOMIC DNA]</scope>
    <source>
        <strain evidence="3">CECT 8713</strain>
    </source>
</reference>
<sequence length="615" mass="68773">MLISNEKLHDLIENIYEAAVDPEKWPVLVTAVANLLENTNYQDFRGYSQHHQNTFLPGSEAPETISLQSALLQVCPLSSDSEEASGQYSQTELDAILLRHFKSALGIAQKLNVRESYRAIMTSVLDQLPVGLLILNSKGSVLESNFLAKKMLENQGLLKIEDGIINVKDRELKARLFKAIQAVALDFSGKHNQVLMLGEAARPLEKLMVLLSTIYGQQDESGNQLVAAFLSSPKNQPVSIPDSLTQYYGLTKKEVEVACLLIRGFSVKELANEMHVTEHTARSHLKSLLSKTKTQRQTELVRILLTGPRPIIEQAQQVALYRGSIQNQEVKQVTVKDGRTLSYSEYGKPMGKPILYLHSILGGGKELELMATSDEISELGYRIIAPDRPGYGRSSVDKNGSLSAFAEDLNVLLEHLKITQLPVLGFSMGALYGGSFANAYPNRVQKLIAVSAGLASTEKSEFQQMNPLWRVSMLLARDVPKAFRLIANLMYTTFRKNPHKVYSLISSSVVGEEKTRFLDSKFEKEFCNVLNYGWQQGLYSVCREVERLVGKPDFEPGSLPTHVVFWHGNKDMHVPLSVARRLEKQLPSTEFREGLNSSHFFICLKLKEILCVEMS</sequence>
<dbReference type="AlphaFoldDB" id="A0A128F980"/>